<dbReference type="HOGENOM" id="CLU_2211039_0_0_1"/>
<accession>A0A0C3JFV5</accession>
<protein>
    <submittedName>
        <fullName evidence="1">Uncharacterized protein</fullName>
    </submittedName>
</protein>
<dbReference type="AlphaFoldDB" id="A0A0C3JFV5"/>
<evidence type="ECO:0000313" key="2">
    <source>
        <dbReference type="Proteomes" id="UP000054217"/>
    </source>
</evidence>
<proteinExistence type="predicted"/>
<organism evidence="1 2">
    <name type="scientific">Pisolithus tinctorius Marx 270</name>
    <dbReference type="NCBI Taxonomy" id="870435"/>
    <lineage>
        <taxon>Eukaryota</taxon>
        <taxon>Fungi</taxon>
        <taxon>Dikarya</taxon>
        <taxon>Basidiomycota</taxon>
        <taxon>Agaricomycotina</taxon>
        <taxon>Agaricomycetes</taxon>
        <taxon>Agaricomycetidae</taxon>
        <taxon>Boletales</taxon>
        <taxon>Sclerodermatineae</taxon>
        <taxon>Pisolithaceae</taxon>
        <taxon>Pisolithus</taxon>
    </lineage>
</organism>
<evidence type="ECO:0000313" key="1">
    <source>
        <dbReference type="EMBL" id="KIO07963.1"/>
    </source>
</evidence>
<reference evidence="2" key="2">
    <citation type="submission" date="2015-01" db="EMBL/GenBank/DDBJ databases">
        <title>Evolutionary Origins and Diversification of the Mycorrhizal Mutualists.</title>
        <authorList>
            <consortium name="DOE Joint Genome Institute"/>
            <consortium name="Mycorrhizal Genomics Consortium"/>
            <person name="Kohler A."/>
            <person name="Kuo A."/>
            <person name="Nagy L.G."/>
            <person name="Floudas D."/>
            <person name="Copeland A."/>
            <person name="Barry K.W."/>
            <person name="Cichocki N."/>
            <person name="Veneault-Fourrey C."/>
            <person name="LaButti K."/>
            <person name="Lindquist E.A."/>
            <person name="Lipzen A."/>
            <person name="Lundell T."/>
            <person name="Morin E."/>
            <person name="Murat C."/>
            <person name="Riley R."/>
            <person name="Ohm R."/>
            <person name="Sun H."/>
            <person name="Tunlid A."/>
            <person name="Henrissat B."/>
            <person name="Grigoriev I.V."/>
            <person name="Hibbett D.S."/>
            <person name="Martin F."/>
        </authorList>
    </citation>
    <scope>NUCLEOTIDE SEQUENCE [LARGE SCALE GENOMIC DNA]</scope>
    <source>
        <strain evidence="2">Marx 270</strain>
    </source>
</reference>
<dbReference type="EMBL" id="KN831958">
    <property type="protein sequence ID" value="KIO07963.1"/>
    <property type="molecule type" value="Genomic_DNA"/>
</dbReference>
<gene>
    <name evidence="1" type="ORF">M404DRAFT_378175</name>
</gene>
<name>A0A0C3JFV5_PISTI</name>
<dbReference type="InParanoid" id="A0A0C3JFV5"/>
<sequence length="107" mass="12088">MGEPGVGTQGQTTAGKYPKVLPVAACLIRARRSHPIQVHPGETLHPHHPLGPTLARLPPDQAHQYHHPHLPHFCSRPPLVQVHHIHTLPFRVILHHLQLEFRHLVIQ</sequence>
<reference evidence="1 2" key="1">
    <citation type="submission" date="2014-04" db="EMBL/GenBank/DDBJ databases">
        <authorList>
            <consortium name="DOE Joint Genome Institute"/>
            <person name="Kuo A."/>
            <person name="Kohler A."/>
            <person name="Costa M.D."/>
            <person name="Nagy L.G."/>
            <person name="Floudas D."/>
            <person name="Copeland A."/>
            <person name="Barry K.W."/>
            <person name="Cichocki N."/>
            <person name="Veneault-Fourrey C."/>
            <person name="LaButti K."/>
            <person name="Lindquist E.A."/>
            <person name="Lipzen A."/>
            <person name="Lundell T."/>
            <person name="Morin E."/>
            <person name="Murat C."/>
            <person name="Sun H."/>
            <person name="Tunlid A."/>
            <person name="Henrissat B."/>
            <person name="Grigoriev I.V."/>
            <person name="Hibbett D.S."/>
            <person name="Martin F."/>
            <person name="Nordberg H.P."/>
            <person name="Cantor M.N."/>
            <person name="Hua S.X."/>
        </authorList>
    </citation>
    <scope>NUCLEOTIDE SEQUENCE [LARGE SCALE GENOMIC DNA]</scope>
    <source>
        <strain evidence="1 2">Marx 270</strain>
    </source>
</reference>
<keyword evidence="2" id="KW-1185">Reference proteome</keyword>
<dbReference type="Proteomes" id="UP000054217">
    <property type="component" value="Unassembled WGS sequence"/>
</dbReference>